<dbReference type="SUPFAM" id="SSF54928">
    <property type="entry name" value="RNA-binding domain, RBD"/>
    <property type="match status" value="1"/>
</dbReference>
<dbReference type="InterPro" id="IPR012677">
    <property type="entry name" value="Nucleotide-bd_a/b_plait_sf"/>
</dbReference>
<dbReference type="Pfam" id="PF00076">
    <property type="entry name" value="RRM_1"/>
    <property type="match status" value="1"/>
</dbReference>
<dbReference type="Proteomes" id="UP000005408">
    <property type="component" value="Unassembled WGS sequence"/>
</dbReference>
<evidence type="ECO:0000259" key="1">
    <source>
        <dbReference type="Pfam" id="PF00076"/>
    </source>
</evidence>
<dbReference type="EnsemblMetazoa" id="G15680.37">
    <property type="protein sequence ID" value="G15680.37:cds"/>
    <property type="gene ID" value="G15680"/>
</dbReference>
<feature type="domain" description="RRM" evidence="1">
    <location>
        <begin position="40"/>
        <end position="69"/>
    </location>
</feature>
<protein>
    <recommendedName>
        <fullName evidence="1">RRM domain-containing protein</fullName>
    </recommendedName>
</protein>
<keyword evidence="3" id="KW-1185">Reference proteome</keyword>
<dbReference type="AlphaFoldDB" id="A0A8W8IW93"/>
<name>A0A8W8IW93_MAGGI</name>
<dbReference type="InterPro" id="IPR000504">
    <property type="entry name" value="RRM_dom"/>
</dbReference>
<dbReference type="GO" id="GO:0003723">
    <property type="term" value="F:RNA binding"/>
    <property type="evidence" value="ECO:0007669"/>
    <property type="project" value="InterPro"/>
</dbReference>
<proteinExistence type="predicted"/>
<accession>A0A8W8IW93</accession>
<evidence type="ECO:0000313" key="2">
    <source>
        <dbReference type="EnsemblMetazoa" id="G15680.37:cds"/>
    </source>
</evidence>
<evidence type="ECO:0000313" key="3">
    <source>
        <dbReference type="Proteomes" id="UP000005408"/>
    </source>
</evidence>
<reference evidence="2" key="1">
    <citation type="submission" date="2022-08" db="UniProtKB">
        <authorList>
            <consortium name="EnsemblMetazoa"/>
        </authorList>
    </citation>
    <scope>IDENTIFICATION</scope>
    <source>
        <strain evidence="2">05x7-T-G4-1.051#20</strain>
    </source>
</reference>
<dbReference type="InterPro" id="IPR035979">
    <property type="entry name" value="RBD_domain_sf"/>
</dbReference>
<organism evidence="2 3">
    <name type="scientific">Magallana gigas</name>
    <name type="common">Pacific oyster</name>
    <name type="synonym">Crassostrea gigas</name>
    <dbReference type="NCBI Taxonomy" id="29159"/>
    <lineage>
        <taxon>Eukaryota</taxon>
        <taxon>Metazoa</taxon>
        <taxon>Spiralia</taxon>
        <taxon>Lophotrochozoa</taxon>
        <taxon>Mollusca</taxon>
        <taxon>Bivalvia</taxon>
        <taxon>Autobranchia</taxon>
        <taxon>Pteriomorphia</taxon>
        <taxon>Ostreida</taxon>
        <taxon>Ostreoidea</taxon>
        <taxon>Ostreidae</taxon>
        <taxon>Magallana</taxon>
    </lineage>
</organism>
<dbReference type="Gene3D" id="3.30.70.330">
    <property type="match status" value="1"/>
</dbReference>
<sequence>MALFGQIGPCKSCKIIHETTPGMRDPNEEARYGPGYEGPVDPYCFVEFYDHGSAAAALAAMNKRMCLGRQGMANFEFIGILGNMLGTSSRITVSLITIHSNFPKTCQGPCQLQRSLEDTVALIFKFL</sequence>